<organism evidence="2 3">
    <name type="scientific">Aspergillus pseudotamarii</name>
    <dbReference type="NCBI Taxonomy" id="132259"/>
    <lineage>
        <taxon>Eukaryota</taxon>
        <taxon>Fungi</taxon>
        <taxon>Dikarya</taxon>
        <taxon>Ascomycota</taxon>
        <taxon>Pezizomycotina</taxon>
        <taxon>Eurotiomycetes</taxon>
        <taxon>Eurotiomycetidae</taxon>
        <taxon>Eurotiales</taxon>
        <taxon>Aspergillaceae</taxon>
        <taxon>Aspergillus</taxon>
        <taxon>Aspergillus subgen. Circumdati</taxon>
    </lineage>
</organism>
<proteinExistence type="predicted"/>
<dbReference type="GeneID" id="43645434"/>
<feature type="compositionally biased region" description="Basic residues" evidence="1">
    <location>
        <begin position="1"/>
        <end position="14"/>
    </location>
</feature>
<accession>A0A5N6S9V6</accession>
<dbReference type="EMBL" id="ML743700">
    <property type="protein sequence ID" value="KAE8130767.1"/>
    <property type="molecule type" value="Genomic_DNA"/>
</dbReference>
<name>A0A5N6S9V6_ASPPS</name>
<dbReference type="AlphaFoldDB" id="A0A5N6S9V6"/>
<sequence>MPSKKNKKKARRNTARQQKNDTTDAQDEPPVNKPVDGNDLDKEEDEDMDDPSPTPPLVPENRPEVGDWVIDIIRKFTKDRGDDVMNKLFLTDEPSFKD</sequence>
<feature type="compositionally biased region" description="Acidic residues" evidence="1">
    <location>
        <begin position="41"/>
        <end position="50"/>
    </location>
</feature>
<gene>
    <name evidence="2" type="ORF">BDV38DRAFT_289339</name>
</gene>
<feature type="non-terminal residue" evidence="2">
    <location>
        <position position="98"/>
    </location>
</feature>
<evidence type="ECO:0000313" key="2">
    <source>
        <dbReference type="EMBL" id="KAE8130767.1"/>
    </source>
</evidence>
<dbReference type="Proteomes" id="UP000325672">
    <property type="component" value="Unassembled WGS sequence"/>
</dbReference>
<dbReference type="OrthoDB" id="4369211at2759"/>
<reference evidence="2 3" key="1">
    <citation type="submission" date="2019-04" db="EMBL/GenBank/DDBJ databases">
        <title>Friends and foes A comparative genomics study of 23 Aspergillus species from section Flavi.</title>
        <authorList>
            <consortium name="DOE Joint Genome Institute"/>
            <person name="Kjaerbolling I."/>
            <person name="Vesth T."/>
            <person name="Frisvad J.C."/>
            <person name="Nybo J.L."/>
            <person name="Theobald S."/>
            <person name="Kildgaard S."/>
            <person name="Isbrandt T."/>
            <person name="Kuo A."/>
            <person name="Sato A."/>
            <person name="Lyhne E.K."/>
            <person name="Kogle M.E."/>
            <person name="Wiebenga A."/>
            <person name="Kun R.S."/>
            <person name="Lubbers R.J."/>
            <person name="Makela M.R."/>
            <person name="Barry K."/>
            <person name="Chovatia M."/>
            <person name="Clum A."/>
            <person name="Daum C."/>
            <person name="Haridas S."/>
            <person name="He G."/>
            <person name="LaButti K."/>
            <person name="Lipzen A."/>
            <person name="Mondo S."/>
            <person name="Riley R."/>
            <person name="Salamov A."/>
            <person name="Simmons B.A."/>
            <person name="Magnuson J.K."/>
            <person name="Henrissat B."/>
            <person name="Mortensen U.H."/>
            <person name="Larsen T.O."/>
            <person name="Devries R.P."/>
            <person name="Grigoriev I.V."/>
            <person name="Machida M."/>
            <person name="Baker S.E."/>
            <person name="Andersen M.R."/>
        </authorList>
    </citation>
    <scope>NUCLEOTIDE SEQUENCE [LARGE SCALE GENOMIC DNA]</scope>
    <source>
        <strain evidence="2 3">CBS 117625</strain>
    </source>
</reference>
<keyword evidence="3" id="KW-1185">Reference proteome</keyword>
<feature type="region of interest" description="Disordered" evidence="1">
    <location>
        <begin position="1"/>
        <end position="67"/>
    </location>
</feature>
<evidence type="ECO:0000256" key="1">
    <source>
        <dbReference type="SAM" id="MobiDB-lite"/>
    </source>
</evidence>
<evidence type="ECO:0000313" key="3">
    <source>
        <dbReference type="Proteomes" id="UP000325672"/>
    </source>
</evidence>
<protein>
    <submittedName>
        <fullName evidence="2">Uncharacterized protein</fullName>
    </submittedName>
</protein>
<dbReference type="RefSeq" id="XP_031906830.1">
    <property type="nucleotide sequence ID" value="XM_032061224.1"/>
</dbReference>